<evidence type="ECO:0000256" key="1">
    <source>
        <dbReference type="SAM" id="MobiDB-lite"/>
    </source>
</evidence>
<proteinExistence type="predicted"/>
<feature type="compositionally biased region" description="Polar residues" evidence="1">
    <location>
        <begin position="17"/>
        <end position="34"/>
    </location>
</feature>
<dbReference type="Proteomes" id="UP000607653">
    <property type="component" value="Unassembled WGS sequence"/>
</dbReference>
<feature type="region of interest" description="Disordered" evidence="1">
    <location>
        <begin position="1"/>
        <end position="54"/>
    </location>
</feature>
<organism evidence="2 3">
    <name type="scientific">Nelumbo nucifera</name>
    <name type="common">Sacred lotus</name>
    <dbReference type="NCBI Taxonomy" id="4432"/>
    <lineage>
        <taxon>Eukaryota</taxon>
        <taxon>Viridiplantae</taxon>
        <taxon>Streptophyta</taxon>
        <taxon>Embryophyta</taxon>
        <taxon>Tracheophyta</taxon>
        <taxon>Spermatophyta</taxon>
        <taxon>Magnoliopsida</taxon>
        <taxon>Proteales</taxon>
        <taxon>Nelumbonaceae</taxon>
        <taxon>Nelumbo</taxon>
    </lineage>
</organism>
<accession>A0A822Y322</accession>
<reference evidence="2 3" key="1">
    <citation type="journal article" date="2020" name="Mol. Biol. Evol.">
        <title>Distinct Expression and Methylation Patterns for Genes with Different Fates following a Single Whole-Genome Duplication in Flowering Plants.</title>
        <authorList>
            <person name="Shi T."/>
            <person name="Rahmani R.S."/>
            <person name="Gugger P.F."/>
            <person name="Wang M."/>
            <person name="Li H."/>
            <person name="Zhang Y."/>
            <person name="Li Z."/>
            <person name="Wang Q."/>
            <person name="Van de Peer Y."/>
            <person name="Marchal K."/>
            <person name="Chen J."/>
        </authorList>
    </citation>
    <scope>NUCLEOTIDE SEQUENCE [LARGE SCALE GENOMIC DNA]</scope>
    <source>
        <tissue evidence="2">Leaf</tissue>
    </source>
</reference>
<sequence length="93" mass="10253">MRTIDQTPEKMGVGSEMGSQGYQTDLGSESNTGSARIGFSGPLSGPFTSNKRGDPETALLASRLERRWPSLGSQFSMKIRQVSQELRRITFQQ</sequence>
<comment type="caution">
    <text evidence="2">The sequence shown here is derived from an EMBL/GenBank/DDBJ whole genome shotgun (WGS) entry which is preliminary data.</text>
</comment>
<evidence type="ECO:0000313" key="2">
    <source>
        <dbReference type="EMBL" id="DAD26383.1"/>
    </source>
</evidence>
<gene>
    <name evidence="2" type="ORF">HUJ06_027851</name>
</gene>
<dbReference type="EMBL" id="DUZY01000002">
    <property type="protein sequence ID" value="DAD26383.1"/>
    <property type="molecule type" value="Genomic_DNA"/>
</dbReference>
<name>A0A822Y322_NELNU</name>
<protein>
    <submittedName>
        <fullName evidence="2">Uncharacterized protein</fullName>
    </submittedName>
</protein>
<dbReference type="AlphaFoldDB" id="A0A822Y322"/>
<evidence type="ECO:0000313" key="3">
    <source>
        <dbReference type="Proteomes" id="UP000607653"/>
    </source>
</evidence>
<keyword evidence="3" id="KW-1185">Reference proteome</keyword>